<evidence type="ECO:0000313" key="3">
    <source>
        <dbReference type="Proteomes" id="UP001383192"/>
    </source>
</evidence>
<name>A0AAW0CPG3_9AGAR</name>
<reference evidence="2 3" key="1">
    <citation type="submission" date="2024-01" db="EMBL/GenBank/DDBJ databases">
        <title>A draft genome for a cacao thread blight-causing isolate of Paramarasmius palmivorus.</title>
        <authorList>
            <person name="Baruah I.K."/>
            <person name="Bukari Y."/>
            <person name="Amoako-Attah I."/>
            <person name="Meinhardt L.W."/>
            <person name="Bailey B.A."/>
            <person name="Cohen S.P."/>
        </authorList>
    </citation>
    <scope>NUCLEOTIDE SEQUENCE [LARGE SCALE GENOMIC DNA]</scope>
    <source>
        <strain evidence="2 3">GH-12</strain>
    </source>
</reference>
<sequence>MKNTVSQKRKSGSTSVSDSPPKRGRFSSILDSFSGYSSKSDSSTPVRRTKTATSSYTAAAAAAPKASPICTLSLDTASVGRVLDVLDVNVSNPQNAPTHFPSQASPLNEDSGLCRSKTLPSCRVNPKTKTNVDALFKGSGHHRRRRCSSGLSISTLSDLATRNPELGIVHQRTPHVVEPRLVSTMRRVDPKLIAAVRRSVEAASMSSLGSSADGFLAQDLVLAKRLGVYLDEYEWRDQEVFTMDVEDEDEYTMEVDSNAFSLSKPRSYSLPPSPTSPVSPLERTLSLEQLVATLTLKHREKSGVRKGLDGAGRSKQRRASGLKVELQL</sequence>
<protein>
    <submittedName>
        <fullName evidence="2">Uncharacterized protein</fullName>
    </submittedName>
</protein>
<feature type="region of interest" description="Disordered" evidence="1">
    <location>
        <begin position="302"/>
        <end position="328"/>
    </location>
</feature>
<keyword evidence="3" id="KW-1185">Reference proteome</keyword>
<accession>A0AAW0CPG3</accession>
<organism evidence="2 3">
    <name type="scientific">Paramarasmius palmivorus</name>
    <dbReference type="NCBI Taxonomy" id="297713"/>
    <lineage>
        <taxon>Eukaryota</taxon>
        <taxon>Fungi</taxon>
        <taxon>Dikarya</taxon>
        <taxon>Basidiomycota</taxon>
        <taxon>Agaricomycotina</taxon>
        <taxon>Agaricomycetes</taxon>
        <taxon>Agaricomycetidae</taxon>
        <taxon>Agaricales</taxon>
        <taxon>Marasmiineae</taxon>
        <taxon>Marasmiaceae</taxon>
        <taxon>Paramarasmius</taxon>
    </lineage>
</organism>
<dbReference type="AlphaFoldDB" id="A0AAW0CPG3"/>
<feature type="compositionally biased region" description="Polar residues" evidence="1">
    <location>
        <begin position="1"/>
        <end position="18"/>
    </location>
</feature>
<dbReference type="EMBL" id="JAYKXP010000037">
    <property type="protein sequence ID" value="KAK7040382.1"/>
    <property type="molecule type" value="Genomic_DNA"/>
</dbReference>
<feature type="region of interest" description="Disordered" evidence="1">
    <location>
        <begin position="1"/>
        <end position="49"/>
    </location>
</feature>
<evidence type="ECO:0000256" key="1">
    <source>
        <dbReference type="SAM" id="MobiDB-lite"/>
    </source>
</evidence>
<gene>
    <name evidence="2" type="ORF">VNI00_009859</name>
</gene>
<comment type="caution">
    <text evidence="2">The sequence shown here is derived from an EMBL/GenBank/DDBJ whole genome shotgun (WGS) entry which is preliminary data.</text>
</comment>
<feature type="region of interest" description="Disordered" evidence="1">
    <location>
        <begin position="262"/>
        <end position="281"/>
    </location>
</feature>
<dbReference type="Proteomes" id="UP001383192">
    <property type="component" value="Unassembled WGS sequence"/>
</dbReference>
<evidence type="ECO:0000313" key="2">
    <source>
        <dbReference type="EMBL" id="KAK7040382.1"/>
    </source>
</evidence>
<proteinExistence type="predicted"/>
<feature type="compositionally biased region" description="Low complexity" evidence="1">
    <location>
        <begin position="32"/>
        <end position="43"/>
    </location>
</feature>